<sequence>MNTSSTSIEHSPQSIAAGWAAAWNATDQSLLAGLFTADGTYSDLAAGKSFEGSDAITGFKAGSDALIADLHIEVLNAFGENDHVAIESLYSGHFRGAPQPFAVRGTTTLRMKDGLIHTNTDNYSLTTLLAQSGLPLNWTPTAG</sequence>
<dbReference type="InterPro" id="IPR037401">
    <property type="entry name" value="SnoaL-like"/>
</dbReference>
<evidence type="ECO:0000313" key="3">
    <source>
        <dbReference type="Proteomes" id="UP000256541"/>
    </source>
</evidence>
<evidence type="ECO:0000313" key="2">
    <source>
        <dbReference type="EMBL" id="RFA12244.1"/>
    </source>
</evidence>
<dbReference type="RefSeq" id="WP_116412830.1">
    <property type="nucleotide sequence ID" value="NZ_NBXB01000043.1"/>
</dbReference>
<dbReference type="OrthoDB" id="3295294at2"/>
<gene>
    <name evidence="2" type="ORF">B7R22_16585</name>
</gene>
<feature type="domain" description="SnoaL-like" evidence="1">
    <location>
        <begin position="18"/>
        <end position="116"/>
    </location>
</feature>
<reference evidence="2 3" key="1">
    <citation type="submission" date="2017-04" db="EMBL/GenBank/DDBJ databases">
        <title>Comparative genome analysis of Subtercola boreus.</title>
        <authorList>
            <person name="Cho Y.-J."/>
            <person name="Cho A."/>
            <person name="Kim O.-S."/>
            <person name="Lee J.-I."/>
        </authorList>
    </citation>
    <scope>NUCLEOTIDE SEQUENCE [LARGE SCALE GENOMIC DNA]</scope>
    <source>
        <strain evidence="2 3">P27479</strain>
    </source>
</reference>
<evidence type="ECO:0000259" key="1">
    <source>
        <dbReference type="Pfam" id="PF12680"/>
    </source>
</evidence>
<dbReference type="Proteomes" id="UP000256541">
    <property type="component" value="Unassembled WGS sequence"/>
</dbReference>
<organism evidence="2 3">
    <name type="scientific">Subtercola boreus</name>
    <dbReference type="NCBI Taxonomy" id="120213"/>
    <lineage>
        <taxon>Bacteria</taxon>
        <taxon>Bacillati</taxon>
        <taxon>Actinomycetota</taxon>
        <taxon>Actinomycetes</taxon>
        <taxon>Micrococcales</taxon>
        <taxon>Microbacteriaceae</taxon>
        <taxon>Subtercola</taxon>
    </lineage>
</organism>
<comment type="caution">
    <text evidence="2">The sequence shown here is derived from an EMBL/GenBank/DDBJ whole genome shotgun (WGS) entry which is preliminary data.</text>
</comment>
<dbReference type="SUPFAM" id="SSF54427">
    <property type="entry name" value="NTF2-like"/>
    <property type="match status" value="1"/>
</dbReference>
<dbReference type="Gene3D" id="3.10.450.50">
    <property type="match status" value="1"/>
</dbReference>
<proteinExistence type="predicted"/>
<protein>
    <recommendedName>
        <fullName evidence="1">SnoaL-like domain-containing protein</fullName>
    </recommendedName>
</protein>
<accession>A0A3E0VQH5</accession>
<dbReference type="InterPro" id="IPR032710">
    <property type="entry name" value="NTF2-like_dom_sf"/>
</dbReference>
<dbReference type="EMBL" id="NBXB01000043">
    <property type="protein sequence ID" value="RFA12244.1"/>
    <property type="molecule type" value="Genomic_DNA"/>
</dbReference>
<dbReference type="Pfam" id="PF12680">
    <property type="entry name" value="SnoaL_2"/>
    <property type="match status" value="1"/>
</dbReference>
<dbReference type="AlphaFoldDB" id="A0A3E0VQH5"/>
<name>A0A3E0VQH5_9MICO</name>